<dbReference type="Pfam" id="PF00300">
    <property type="entry name" value="His_Phos_1"/>
    <property type="match status" value="1"/>
</dbReference>
<dbReference type="CDD" id="cd07067">
    <property type="entry name" value="HP_PGM_like"/>
    <property type="match status" value="1"/>
</dbReference>
<dbReference type="GO" id="GO:0005737">
    <property type="term" value="C:cytoplasm"/>
    <property type="evidence" value="ECO:0007669"/>
    <property type="project" value="TreeGrafter"/>
</dbReference>
<dbReference type="InterPro" id="IPR013078">
    <property type="entry name" value="His_Pase_superF_clade-1"/>
</dbReference>
<evidence type="ECO:0000313" key="2">
    <source>
        <dbReference type="EMBL" id="PSR82447.1"/>
    </source>
</evidence>
<reference evidence="2 3" key="1">
    <citation type="journal article" date="2018" name="Mycol. Prog.">
        <title>Coniella lustricola, a new species from submerged detritus.</title>
        <authorList>
            <person name="Raudabaugh D.B."/>
            <person name="Iturriaga T."/>
            <person name="Carver A."/>
            <person name="Mondo S."/>
            <person name="Pangilinan J."/>
            <person name="Lipzen A."/>
            <person name="He G."/>
            <person name="Amirebrahimi M."/>
            <person name="Grigoriev I.V."/>
            <person name="Miller A.N."/>
        </authorList>
    </citation>
    <scope>NUCLEOTIDE SEQUENCE [LARGE SCALE GENOMIC DNA]</scope>
    <source>
        <strain evidence="2 3">B22-T-1</strain>
    </source>
</reference>
<sequence length="248" mass="27170">MPPTLILIRHAQALHNVNQDYSIQDPPLSELGRTQCSDLSKALQEKLPEDLKSNIGLIVCSAMSRTCETAVLSLGWLIEKGIPIQAHAGWQENSAKPCDTGSPIPVVAKQFPQIDFSHVDPVFPDKVSPAGAKYKYTKAAVLARAQADLEELYHRPERVVVVVSHSAFMRQAVTGDHYWNTDYRIYDFEDKADAAKGALLKLKQSDLTKGTGGLGLSHDQIVELGVGIPENELPPGEDMELPPDVKPN</sequence>
<dbReference type="SUPFAM" id="SSF53254">
    <property type="entry name" value="Phosphoglycerate mutase-like"/>
    <property type="match status" value="1"/>
</dbReference>
<evidence type="ECO:0000256" key="1">
    <source>
        <dbReference type="SAM" id="MobiDB-lite"/>
    </source>
</evidence>
<protein>
    <submittedName>
        <fullName evidence="2">Histidine phosphatase superfamily</fullName>
    </submittedName>
</protein>
<evidence type="ECO:0000313" key="3">
    <source>
        <dbReference type="Proteomes" id="UP000241462"/>
    </source>
</evidence>
<dbReference type="InterPro" id="IPR029033">
    <property type="entry name" value="His_PPase_superfam"/>
</dbReference>
<dbReference type="PANTHER" id="PTHR48100">
    <property type="entry name" value="BROAD-SPECIFICITY PHOSPHATASE YOR283W-RELATED"/>
    <property type="match status" value="1"/>
</dbReference>
<name>A0A2T3A402_9PEZI</name>
<accession>A0A2T3A402</accession>
<dbReference type="AlphaFoldDB" id="A0A2T3A402"/>
<feature type="region of interest" description="Disordered" evidence="1">
    <location>
        <begin position="229"/>
        <end position="248"/>
    </location>
</feature>
<keyword evidence="3" id="KW-1185">Reference proteome</keyword>
<dbReference type="SMART" id="SM00855">
    <property type="entry name" value="PGAM"/>
    <property type="match status" value="1"/>
</dbReference>
<proteinExistence type="predicted"/>
<dbReference type="Proteomes" id="UP000241462">
    <property type="component" value="Unassembled WGS sequence"/>
</dbReference>
<gene>
    <name evidence="2" type="ORF">BD289DRAFT_411867</name>
</gene>
<dbReference type="GO" id="GO:0016791">
    <property type="term" value="F:phosphatase activity"/>
    <property type="evidence" value="ECO:0007669"/>
    <property type="project" value="TreeGrafter"/>
</dbReference>
<dbReference type="InterPro" id="IPR050275">
    <property type="entry name" value="PGM_Phosphatase"/>
</dbReference>
<dbReference type="PANTHER" id="PTHR48100:SF24">
    <property type="entry name" value="PHOSPHOGLYCERATE MUTASE"/>
    <property type="match status" value="1"/>
</dbReference>
<organism evidence="2 3">
    <name type="scientific">Coniella lustricola</name>
    <dbReference type="NCBI Taxonomy" id="2025994"/>
    <lineage>
        <taxon>Eukaryota</taxon>
        <taxon>Fungi</taxon>
        <taxon>Dikarya</taxon>
        <taxon>Ascomycota</taxon>
        <taxon>Pezizomycotina</taxon>
        <taxon>Sordariomycetes</taxon>
        <taxon>Sordariomycetidae</taxon>
        <taxon>Diaporthales</taxon>
        <taxon>Schizoparmaceae</taxon>
        <taxon>Coniella</taxon>
    </lineage>
</organism>
<dbReference type="EMBL" id="KZ678477">
    <property type="protein sequence ID" value="PSR82447.1"/>
    <property type="molecule type" value="Genomic_DNA"/>
</dbReference>
<dbReference type="OrthoDB" id="496981at2759"/>
<dbReference type="Gene3D" id="3.40.50.1240">
    <property type="entry name" value="Phosphoglycerate mutase-like"/>
    <property type="match status" value="1"/>
</dbReference>
<dbReference type="InParanoid" id="A0A2T3A402"/>